<dbReference type="PANTHER" id="PTHR43201:SF8">
    <property type="entry name" value="ACYL-COA SYNTHETASE FAMILY MEMBER 3"/>
    <property type="match status" value="1"/>
</dbReference>
<dbReference type="GO" id="GO:0031956">
    <property type="term" value="F:medium-chain fatty acid-CoA ligase activity"/>
    <property type="evidence" value="ECO:0007669"/>
    <property type="project" value="TreeGrafter"/>
</dbReference>
<dbReference type="WBParaSite" id="Minc3s10098g43800">
    <property type="protein sequence ID" value="Minc3s10098g43800"/>
    <property type="gene ID" value="Minc3s10098g43800"/>
</dbReference>
<dbReference type="InterPro" id="IPR042099">
    <property type="entry name" value="ANL_N_sf"/>
</dbReference>
<dbReference type="Pfam" id="PF00501">
    <property type="entry name" value="AMP-binding"/>
    <property type="match status" value="1"/>
</dbReference>
<proteinExistence type="inferred from homology"/>
<name>A0A914P0J7_MELIC</name>
<keyword evidence="3" id="KW-1185">Reference proteome</keyword>
<organism evidence="3 4">
    <name type="scientific">Meloidogyne incognita</name>
    <name type="common">Southern root-knot nematode worm</name>
    <name type="synonym">Oxyuris incognita</name>
    <dbReference type="NCBI Taxonomy" id="6306"/>
    <lineage>
        <taxon>Eukaryota</taxon>
        <taxon>Metazoa</taxon>
        <taxon>Ecdysozoa</taxon>
        <taxon>Nematoda</taxon>
        <taxon>Chromadorea</taxon>
        <taxon>Rhabditida</taxon>
        <taxon>Tylenchina</taxon>
        <taxon>Tylenchomorpha</taxon>
        <taxon>Tylenchoidea</taxon>
        <taxon>Meloidogynidae</taxon>
        <taxon>Meloidogyninae</taxon>
        <taxon>Meloidogyne</taxon>
        <taxon>Meloidogyne incognita group</taxon>
    </lineage>
</organism>
<sequence>MMGVPTYYARMVEHKELNKESVKNMRVFISGSAQLTPNVFEKFEQMTGHRILERYGMTETLVSTSNPYEPVSQRIAGSVGKAAKGVEVCGFLINFLN</sequence>
<dbReference type="AlphaFoldDB" id="A0A914P0J7"/>
<accession>A0A914P0J7</accession>
<comment type="similarity">
    <text evidence="1">Belongs to the ATP-dependent AMP-binding enzyme family.</text>
</comment>
<dbReference type="PANTHER" id="PTHR43201">
    <property type="entry name" value="ACYL-COA SYNTHETASE"/>
    <property type="match status" value="1"/>
</dbReference>
<feature type="domain" description="AMP-dependent synthetase/ligase" evidence="2">
    <location>
        <begin position="1"/>
        <end position="88"/>
    </location>
</feature>
<evidence type="ECO:0000259" key="2">
    <source>
        <dbReference type="Pfam" id="PF00501"/>
    </source>
</evidence>
<reference evidence="4" key="1">
    <citation type="submission" date="2022-11" db="UniProtKB">
        <authorList>
            <consortium name="WormBaseParasite"/>
        </authorList>
    </citation>
    <scope>IDENTIFICATION</scope>
</reference>
<dbReference type="GO" id="GO:0006631">
    <property type="term" value="P:fatty acid metabolic process"/>
    <property type="evidence" value="ECO:0007669"/>
    <property type="project" value="TreeGrafter"/>
</dbReference>
<evidence type="ECO:0000313" key="4">
    <source>
        <dbReference type="WBParaSite" id="Minc3s10098g43800"/>
    </source>
</evidence>
<protein>
    <submittedName>
        <fullName evidence="4">AMP-dependent synthetase/ligase domain-containing protein</fullName>
    </submittedName>
</protein>
<dbReference type="Proteomes" id="UP000887563">
    <property type="component" value="Unplaced"/>
</dbReference>
<evidence type="ECO:0000256" key="1">
    <source>
        <dbReference type="ARBA" id="ARBA00006432"/>
    </source>
</evidence>
<dbReference type="Gene3D" id="3.40.50.12780">
    <property type="entry name" value="N-terminal domain of ligase-like"/>
    <property type="match status" value="1"/>
</dbReference>
<dbReference type="SUPFAM" id="SSF56801">
    <property type="entry name" value="Acetyl-CoA synthetase-like"/>
    <property type="match status" value="1"/>
</dbReference>
<evidence type="ECO:0000313" key="3">
    <source>
        <dbReference type="Proteomes" id="UP000887563"/>
    </source>
</evidence>
<dbReference type="InterPro" id="IPR000873">
    <property type="entry name" value="AMP-dep_synth/lig_dom"/>
</dbReference>